<feature type="non-terminal residue" evidence="1">
    <location>
        <position position="106"/>
    </location>
</feature>
<accession>A0A3S1A3M9</accession>
<keyword evidence="2" id="KW-1185">Reference proteome</keyword>
<dbReference type="Proteomes" id="UP000271974">
    <property type="component" value="Unassembled WGS sequence"/>
</dbReference>
<feature type="non-terminal residue" evidence="1">
    <location>
        <position position="1"/>
    </location>
</feature>
<evidence type="ECO:0000313" key="2">
    <source>
        <dbReference type="Proteomes" id="UP000271974"/>
    </source>
</evidence>
<organism evidence="1 2">
    <name type="scientific">Elysia chlorotica</name>
    <name type="common">Eastern emerald elysia</name>
    <name type="synonym">Sea slug</name>
    <dbReference type="NCBI Taxonomy" id="188477"/>
    <lineage>
        <taxon>Eukaryota</taxon>
        <taxon>Metazoa</taxon>
        <taxon>Spiralia</taxon>
        <taxon>Lophotrochozoa</taxon>
        <taxon>Mollusca</taxon>
        <taxon>Gastropoda</taxon>
        <taxon>Heterobranchia</taxon>
        <taxon>Euthyneura</taxon>
        <taxon>Panpulmonata</taxon>
        <taxon>Sacoglossa</taxon>
        <taxon>Placobranchoidea</taxon>
        <taxon>Plakobranchidae</taxon>
        <taxon>Elysia</taxon>
    </lineage>
</organism>
<dbReference type="EMBL" id="RQTK01000313">
    <property type="protein sequence ID" value="RUS81943.1"/>
    <property type="molecule type" value="Genomic_DNA"/>
</dbReference>
<comment type="caution">
    <text evidence="1">The sequence shown here is derived from an EMBL/GenBank/DDBJ whole genome shotgun (WGS) entry which is preliminary data.</text>
</comment>
<evidence type="ECO:0000313" key="1">
    <source>
        <dbReference type="EMBL" id="RUS81943.1"/>
    </source>
</evidence>
<dbReference type="AlphaFoldDB" id="A0A3S1A3M9"/>
<protein>
    <submittedName>
        <fullName evidence="1">Uncharacterized protein</fullName>
    </submittedName>
</protein>
<proteinExistence type="predicted"/>
<name>A0A3S1A3M9_ELYCH</name>
<gene>
    <name evidence="1" type="ORF">EGW08_010288</name>
</gene>
<reference evidence="1 2" key="1">
    <citation type="submission" date="2019-01" db="EMBL/GenBank/DDBJ databases">
        <title>A draft genome assembly of the solar-powered sea slug Elysia chlorotica.</title>
        <authorList>
            <person name="Cai H."/>
            <person name="Li Q."/>
            <person name="Fang X."/>
            <person name="Li J."/>
            <person name="Curtis N.E."/>
            <person name="Altenburger A."/>
            <person name="Shibata T."/>
            <person name="Feng M."/>
            <person name="Maeda T."/>
            <person name="Schwartz J.A."/>
            <person name="Shigenobu S."/>
            <person name="Lundholm N."/>
            <person name="Nishiyama T."/>
            <person name="Yang H."/>
            <person name="Hasebe M."/>
            <person name="Li S."/>
            <person name="Pierce S.K."/>
            <person name="Wang J."/>
        </authorList>
    </citation>
    <scope>NUCLEOTIDE SEQUENCE [LARGE SCALE GENOMIC DNA]</scope>
    <source>
        <strain evidence="1">EC2010</strain>
        <tissue evidence="1">Whole organism of an adult</tissue>
    </source>
</reference>
<sequence>RSLVDGPVVFLVPQRHRPQFLQLEDEDAATVMLRLAKVRHYPPVENINLCFPKVSPVPLEEFGKEDLVKLIPHLDFLGTEVACRGVECRIDVLNSVDPDGRAGLDS</sequence>